<feature type="compositionally biased region" description="Polar residues" evidence="1">
    <location>
        <begin position="1"/>
        <end position="10"/>
    </location>
</feature>
<protein>
    <submittedName>
        <fullName evidence="2">Uncharacterized protein</fullName>
    </submittedName>
</protein>
<reference evidence="2 3" key="1">
    <citation type="submission" date="2019-06" db="EMBL/GenBank/DDBJ databases">
        <title>A chromosomal-level reference genome of Carpinus fangiana (Coryloideae, Betulaceae).</title>
        <authorList>
            <person name="Yang X."/>
            <person name="Wang Z."/>
            <person name="Zhang L."/>
            <person name="Hao G."/>
            <person name="Liu J."/>
            <person name="Yang Y."/>
        </authorList>
    </citation>
    <scope>NUCLEOTIDE SEQUENCE [LARGE SCALE GENOMIC DNA]</scope>
    <source>
        <strain evidence="2">Cfa_2016G</strain>
        <tissue evidence="2">Leaf</tissue>
    </source>
</reference>
<accession>A0A5N6QTS1</accession>
<dbReference type="AlphaFoldDB" id="A0A5N6QTS1"/>
<organism evidence="2 3">
    <name type="scientific">Carpinus fangiana</name>
    <dbReference type="NCBI Taxonomy" id="176857"/>
    <lineage>
        <taxon>Eukaryota</taxon>
        <taxon>Viridiplantae</taxon>
        <taxon>Streptophyta</taxon>
        <taxon>Embryophyta</taxon>
        <taxon>Tracheophyta</taxon>
        <taxon>Spermatophyta</taxon>
        <taxon>Magnoliopsida</taxon>
        <taxon>eudicotyledons</taxon>
        <taxon>Gunneridae</taxon>
        <taxon>Pentapetalae</taxon>
        <taxon>rosids</taxon>
        <taxon>fabids</taxon>
        <taxon>Fagales</taxon>
        <taxon>Betulaceae</taxon>
        <taxon>Carpinus</taxon>
    </lineage>
</organism>
<name>A0A5N6QTS1_9ROSI</name>
<evidence type="ECO:0000313" key="3">
    <source>
        <dbReference type="Proteomes" id="UP000327013"/>
    </source>
</evidence>
<feature type="compositionally biased region" description="Low complexity" evidence="1">
    <location>
        <begin position="13"/>
        <end position="32"/>
    </location>
</feature>
<proteinExistence type="predicted"/>
<keyword evidence="3" id="KW-1185">Reference proteome</keyword>
<sequence length="84" mass="9097">MATENTNAEVSHSKSSSIQDNSSEQSPSSKRSSTPHFGKALAFRALFGSRSRRTGSRKDRANDVKASPSRLSKVSLPDQDSTKN</sequence>
<evidence type="ECO:0000256" key="1">
    <source>
        <dbReference type="SAM" id="MobiDB-lite"/>
    </source>
</evidence>
<feature type="region of interest" description="Disordered" evidence="1">
    <location>
        <begin position="1"/>
        <end position="84"/>
    </location>
</feature>
<evidence type="ECO:0000313" key="2">
    <source>
        <dbReference type="EMBL" id="KAE8009409.1"/>
    </source>
</evidence>
<dbReference type="OrthoDB" id="1616998at2759"/>
<dbReference type="EMBL" id="CM017322">
    <property type="protein sequence ID" value="KAE8009409.1"/>
    <property type="molecule type" value="Genomic_DNA"/>
</dbReference>
<gene>
    <name evidence="2" type="ORF">FH972_005846</name>
</gene>
<dbReference type="Proteomes" id="UP000327013">
    <property type="component" value="Chromosome 2"/>
</dbReference>